<dbReference type="Proteomes" id="UP000176087">
    <property type="component" value="Unassembled WGS sequence"/>
</dbReference>
<name>A0A1E7JJM3_9ACTN</name>
<organism evidence="2 3">
    <name type="scientific">Streptomyces abyssalis</name>
    <dbReference type="NCBI Taxonomy" id="933944"/>
    <lineage>
        <taxon>Bacteria</taxon>
        <taxon>Bacillati</taxon>
        <taxon>Actinomycetota</taxon>
        <taxon>Actinomycetes</taxon>
        <taxon>Kitasatosporales</taxon>
        <taxon>Streptomycetaceae</taxon>
        <taxon>Streptomyces</taxon>
    </lineage>
</organism>
<dbReference type="Pfam" id="PF04149">
    <property type="entry name" value="DUF397"/>
    <property type="match status" value="1"/>
</dbReference>
<gene>
    <name evidence="2" type="ORF">AN215_16095</name>
</gene>
<reference evidence="2 3" key="1">
    <citation type="journal article" date="2016" name="Front. Microbiol.">
        <title>Comparative Genomics Analysis of Streptomyces Species Reveals Their Adaptation to the Marine Environment and Their Diversity at the Genomic Level.</title>
        <authorList>
            <person name="Tian X."/>
            <person name="Zhang Z."/>
            <person name="Yang T."/>
            <person name="Chen M."/>
            <person name="Li J."/>
            <person name="Chen F."/>
            <person name="Yang J."/>
            <person name="Li W."/>
            <person name="Zhang B."/>
            <person name="Zhang Z."/>
            <person name="Wu J."/>
            <person name="Zhang C."/>
            <person name="Long L."/>
            <person name="Xiao J."/>
        </authorList>
    </citation>
    <scope>NUCLEOTIDE SEQUENCE [LARGE SCALE GENOMIC DNA]</scope>
    <source>
        <strain evidence="2 3">SCSIO 10390</strain>
    </source>
</reference>
<dbReference type="EMBL" id="LJGT01000040">
    <property type="protein sequence ID" value="OEU87822.1"/>
    <property type="molecule type" value="Genomic_DNA"/>
</dbReference>
<proteinExistence type="predicted"/>
<protein>
    <submittedName>
        <fullName evidence="2">Toxin</fullName>
    </submittedName>
</protein>
<evidence type="ECO:0000259" key="1">
    <source>
        <dbReference type="Pfam" id="PF04149"/>
    </source>
</evidence>
<dbReference type="OrthoDB" id="4562195at2"/>
<dbReference type="RefSeq" id="WP_070013671.1">
    <property type="nucleotide sequence ID" value="NZ_LJGS01000044.1"/>
</dbReference>
<evidence type="ECO:0000313" key="3">
    <source>
        <dbReference type="Proteomes" id="UP000176087"/>
    </source>
</evidence>
<dbReference type="InterPro" id="IPR007278">
    <property type="entry name" value="DUF397"/>
</dbReference>
<sequence length="69" mass="7390">MTLKPSVPDGSTLTWIKSSYSGSNDNDCVEAAATPGTVHIRDSKNTRGPRLAFTAAAWTEFVSYARAGR</sequence>
<comment type="caution">
    <text evidence="2">The sequence shown here is derived from an EMBL/GenBank/DDBJ whole genome shotgun (WGS) entry which is preliminary data.</text>
</comment>
<feature type="domain" description="DUF397" evidence="1">
    <location>
        <begin position="13"/>
        <end position="66"/>
    </location>
</feature>
<dbReference type="AlphaFoldDB" id="A0A1E7JJM3"/>
<accession>A0A1E7JJM3</accession>
<keyword evidence="3" id="KW-1185">Reference proteome</keyword>
<dbReference type="STRING" id="933944.AN215_16095"/>
<dbReference type="PATRIC" id="fig|933944.5.peg.1259"/>
<evidence type="ECO:0000313" key="2">
    <source>
        <dbReference type="EMBL" id="OEU87822.1"/>
    </source>
</evidence>